<evidence type="ECO:0000256" key="1">
    <source>
        <dbReference type="SAM" id="SignalP"/>
    </source>
</evidence>
<keyword evidence="1" id="KW-0732">Signal</keyword>
<organism evidence="2 3">
    <name type="scientific">Actinocrinis puniceicyclus</name>
    <dbReference type="NCBI Taxonomy" id="977794"/>
    <lineage>
        <taxon>Bacteria</taxon>
        <taxon>Bacillati</taxon>
        <taxon>Actinomycetota</taxon>
        <taxon>Actinomycetes</taxon>
        <taxon>Catenulisporales</taxon>
        <taxon>Actinospicaceae</taxon>
        <taxon>Actinocrinis</taxon>
    </lineage>
</organism>
<name>A0A8J7WSW2_9ACTN</name>
<comment type="caution">
    <text evidence="2">The sequence shown here is derived from an EMBL/GenBank/DDBJ whole genome shotgun (WGS) entry which is preliminary data.</text>
</comment>
<evidence type="ECO:0000313" key="2">
    <source>
        <dbReference type="EMBL" id="MBS2966170.1"/>
    </source>
</evidence>
<accession>A0A8J7WSW2</accession>
<dbReference type="PANTHER" id="PTHR47197:SF3">
    <property type="entry name" value="DIHYDRO-HEME D1 DEHYDROGENASE"/>
    <property type="match status" value="1"/>
</dbReference>
<feature type="chain" id="PRO_5035175051" evidence="1">
    <location>
        <begin position="37"/>
        <end position="418"/>
    </location>
</feature>
<proteinExistence type="predicted"/>
<feature type="signal peptide" evidence="1">
    <location>
        <begin position="1"/>
        <end position="36"/>
    </location>
</feature>
<dbReference type="InterPro" id="IPR011045">
    <property type="entry name" value="N2O_reductase_N"/>
</dbReference>
<dbReference type="InterPro" id="IPR051200">
    <property type="entry name" value="Host-pathogen_enzymatic-act"/>
</dbReference>
<reference evidence="2" key="1">
    <citation type="submission" date="2021-04" db="EMBL/GenBank/DDBJ databases">
        <title>Genome based classification of Actinospica acidithermotolerans sp. nov., an actinobacterium isolated from an Indonesian hot spring.</title>
        <authorList>
            <person name="Kusuma A.B."/>
            <person name="Putra K.E."/>
            <person name="Nafisah S."/>
            <person name="Loh J."/>
            <person name="Nouioui I."/>
            <person name="Goodfellow M."/>
        </authorList>
    </citation>
    <scope>NUCLEOTIDE SEQUENCE</scope>
    <source>
        <strain evidence="2">DSM 45618</strain>
    </source>
</reference>
<dbReference type="EMBL" id="JAGSXH010000126">
    <property type="protein sequence ID" value="MBS2966170.1"/>
    <property type="molecule type" value="Genomic_DNA"/>
</dbReference>
<sequence length="418" mass="43704">MPTSATRRARRPVWRALAAGSLLSLGGALPAHPAAAASVSAAPLRDVLLVGNAVSGTVSFIDGRTFQSLGSFDAVPDLQQRLSSMTPVQWIDYQLATADEASVDPAVGGTRYVDDMTVSPDGTTLYVSRANLDDVAAFDLATHRMLWRSPVDGIHADHMALSPDGSRVVVSATTSQEAQVYDAGTGALVGKFPTGTYPHQNTFTADGKYIYNESIGVTLLPKALNLLKGALQLEKVDAGTLKVVKVWTFPYGVRPFVIAPDGTTMYADLSYLNGFIKYDLNSGTRLATVDQPFSAAAASLSPDGYPQNSAHHGIALSGDGTRLCDVGTIDDYAKIVGTSTLSTEATVSYPAGSIPYWAATSADGDYCFVSLSAGNALSVISYATGQEVVRIPVGRFPQRGRIAQVTDAAVAGLSGSAG</sequence>
<keyword evidence="3" id="KW-1185">Reference proteome</keyword>
<dbReference type="Proteomes" id="UP000677913">
    <property type="component" value="Unassembled WGS sequence"/>
</dbReference>
<dbReference type="AlphaFoldDB" id="A0A8J7WSW2"/>
<dbReference type="SUPFAM" id="SSF50974">
    <property type="entry name" value="Nitrous oxide reductase, N-terminal domain"/>
    <property type="match status" value="1"/>
</dbReference>
<dbReference type="Gene3D" id="2.130.10.10">
    <property type="entry name" value="YVTN repeat-like/Quinoprotein amine dehydrogenase"/>
    <property type="match status" value="2"/>
</dbReference>
<dbReference type="InterPro" id="IPR019405">
    <property type="entry name" value="Lactonase_7-beta_prop"/>
</dbReference>
<dbReference type="Pfam" id="PF10282">
    <property type="entry name" value="Lactonase"/>
    <property type="match status" value="1"/>
</dbReference>
<evidence type="ECO:0000313" key="3">
    <source>
        <dbReference type="Proteomes" id="UP000677913"/>
    </source>
</evidence>
<dbReference type="PANTHER" id="PTHR47197">
    <property type="entry name" value="PROTEIN NIRF"/>
    <property type="match status" value="1"/>
</dbReference>
<gene>
    <name evidence="2" type="ORF">KGA66_24200</name>
</gene>
<dbReference type="InterPro" id="IPR015943">
    <property type="entry name" value="WD40/YVTN_repeat-like_dom_sf"/>
</dbReference>
<dbReference type="RefSeq" id="WP_211470977.1">
    <property type="nucleotide sequence ID" value="NZ_JAGSXH010000126.1"/>
</dbReference>
<protein>
    <submittedName>
        <fullName evidence="2">YncE family protein</fullName>
    </submittedName>
</protein>